<evidence type="ECO:0000259" key="2">
    <source>
        <dbReference type="Pfam" id="PF00931"/>
    </source>
</evidence>
<evidence type="ECO:0000313" key="5">
    <source>
        <dbReference type="Proteomes" id="UP001596074"/>
    </source>
</evidence>
<dbReference type="Proteomes" id="UP001596074">
    <property type="component" value="Unassembled WGS sequence"/>
</dbReference>
<sequence>MTRDGYTRRPGSSEPTVWGGVPPRNKNFTGRTDLLERLREGIAGEVTAVVPHALHGMGGVGKTQMAVEYAHRYRGDYDLVWWVPSDQAFLVQSSLAALAPFLDLPSATATGIEDAAQAVLDALRRGEPYPRWLLIFDNADRPDELNTIIPRGPGHVLITSRDHRWEDIVDAVRIDVFTRDESLAFLTRRVPHAITEADADMLAESLGDLPLALEQAGALQAQTGMPVDEYLQLLDEHLSSLMAEGKPPEYPKSMTAAWALSVSTLEDKLPEAVELLRCCAFFGAEPIPRAVFSRTAEQLSPHLTGILRDPILLNRAIGELNRFALAKIDNPGRTIQVHRLVQALLRDSLDDEDQDRIRHHVHRLMVSAAPDDPTQPQNWPGYAALLPHVLAAGLPSCQDPDVHALALGFVQYLWLAGHHSSAVEYIDNFEGHWVALNGEDHLDVLDLRRQRANIVRALGRFTEAYELNQGTLAQMRRIGRTDEPFRDVQLQVVNSIGADLRGRGDFRGAFDHDQKSLEEHEAAYGPDDARVLRVVNNLALDFGLISDFRTARELHERSYAGVETGGAGIGATNVLTAWGGLARAVRLSGNYQEAVDLGEAAHSYGADVLSPEHLLTLRTGIDLAIAYRRTGEYEDSLALATETHDRCQRLFGSDHPDTLAVVVCLSNIHRSMNAIDAAYEMIQAALIRYASVYGEEHPYYHGCASNVAILHRVRGDLDEARRANEHALMGLEKALGRNHLYPLTVATNLASDLAARGDLRSAHELGTDTLGRLRALLGEDHPMTLACAANVASDLLADGLEGEGTVLYEDTLDRYTRALGPTHFDTLAATARHHLDCDFDPPPI</sequence>
<dbReference type="Pfam" id="PF25000">
    <property type="entry name" value="DUF7779"/>
    <property type="match status" value="1"/>
</dbReference>
<comment type="caution">
    <text evidence="4">The sequence shown here is derived from an EMBL/GenBank/DDBJ whole genome shotgun (WGS) entry which is preliminary data.</text>
</comment>
<gene>
    <name evidence="4" type="primary">fxsT</name>
    <name evidence="4" type="ORF">ACFPZN_29975</name>
</gene>
<keyword evidence="5" id="KW-1185">Reference proteome</keyword>
<dbReference type="NCBIfam" id="NF040586">
    <property type="entry name" value="FxSxx_TPR"/>
    <property type="match status" value="1"/>
</dbReference>
<dbReference type="Gene3D" id="1.25.40.10">
    <property type="entry name" value="Tetratricopeptide repeat domain"/>
    <property type="match status" value="3"/>
</dbReference>
<dbReference type="InterPro" id="IPR053137">
    <property type="entry name" value="NLR-like"/>
</dbReference>
<feature type="domain" description="NB-ARC" evidence="2">
    <location>
        <begin position="53"/>
        <end position="191"/>
    </location>
</feature>
<protein>
    <submittedName>
        <fullName evidence="4">FxSxx-COOH system tetratricopeptide repeat protein</fullName>
    </submittedName>
</protein>
<dbReference type="PANTHER" id="PTHR46082">
    <property type="entry name" value="ATP/GTP-BINDING PROTEIN-RELATED"/>
    <property type="match status" value="1"/>
</dbReference>
<dbReference type="SUPFAM" id="SSF48452">
    <property type="entry name" value="TPR-like"/>
    <property type="match status" value="2"/>
</dbReference>
<evidence type="ECO:0000313" key="4">
    <source>
        <dbReference type="EMBL" id="MFC5749876.1"/>
    </source>
</evidence>
<accession>A0ABW1A3X9</accession>
<dbReference type="RefSeq" id="WP_378285600.1">
    <property type="nucleotide sequence ID" value="NZ_JBHSON010000046.1"/>
</dbReference>
<dbReference type="SUPFAM" id="SSF52540">
    <property type="entry name" value="P-loop containing nucleoside triphosphate hydrolases"/>
    <property type="match status" value="1"/>
</dbReference>
<dbReference type="InterPro" id="IPR002182">
    <property type="entry name" value="NB-ARC"/>
</dbReference>
<dbReference type="Pfam" id="PF13374">
    <property type="entry name" value="TPR_10"/>
    <property type="match status" value="2"/>
</dbReference>
<dbReference type="PANTHER" id="PTHR46082:SF6">
    <property type="entry name" value="AAA+ ATPASE DOMAIN-CONTAINING PROTEIN-RELATED"/>
    <property type="match status" value="1"/>
</dbReference>
<organism evidence="4 5">
    <name type="scientific">Actinomadura rugatobispora</name>
    <dbReference type="NCBI Taxonomy" id="1994"/>
    <lineage>
        <taxon>Bacteria</taxon>
        <taxon>Bacillati</taxon>
        <taxon>Actinomycetota</taxon>
        <taxon>Actinomycetes</taxon>
        <taxon>Streptosporangiales</taxon>
        <taxon>Thermomonosporaceae</taxon>
        <taxon>Actinomadura</taxon>
    </lineage>
</organism>
<evidence type="ECO:0000259" key="3">
    <source>
        <dbReference type="Pfam" id="PF25000"/>
    </source>
</evidence>
<dbReference type="Pfam" id="PF00931">
    <property type="entry name" value="NB-ARC"/>
    <property type="match status" value="1"/>
</dbReference>
<reference evidence="5" key="1">
    <citation type="journal article" date="2019" name="Int. J. Syst. Evol. Microbiol.">
        <title>The Global Catalogue of Microorganisms (GCM) 10K type strain sequencing project: providing services to taxonomists for standard genome sequencing and annotation.</title>
        <authorList>
            <consortium name="The Broad Institute Genomics Platform"/>
            <consortium name="The Broad Institute Genome Sequencing Center for Infectious Disease"/>
            <person name="Wu L."/>
            <person name="Ma J."/>
        </authorList>
    </citation>
    <scope>NUCLEOTIDE SEQUENCE [LARGE SCALE GENOMIC DNA]</scope>
    <source>
        <strain evidence="5">KCTC 42087</strain>
    </source>
</reference>
<name>A0ABW1A3X9_9ACTN</name>
<dbReference type="InterPro" id="IPR011990">
    <property type="entry name" value="TPR-like_helical_dom_sf"/>
</dbReference>
<dbReference type="Pfam" id="PF13424">
    <property type="entry name" value="TPR_12"/>
    <property type="match status" value="3"/>
</dbReference>
<feature type="region of interest" description="Disordered" evidence="1">
    <location>
        <begin position="1"/>
        <end position="25"/>
    </location>
</feature>
<feature type="domain" description="DUF7779" evidence="3">
    <location>
        <begin position="266"/>
        <end position="353"/>
    </location>
</feature>
<proteinExistence type="predicted"/>
<dbReference type="EMBL" id="JBHSON010000046">
    <property type="protein sequence ID" value="MFC5749876.1"/>
    <property type="molecule type" value="Genomic_DNA"/>
</dbReference>
<dbReference type="InterPro" id="IPR056681">
    <property type="entry name" value="DUF7779"/>
</dbReference>
<dbReference type="InterPro" id="IPR027417">
    <property type="entry name" value="P-loop_NTPase"/>
</dbReference>
<evidence type="ECO:0000256" key="1">
    <source>
        <dbReference type="SAM" id="MobiDB-lite"/>
    </source>
</evidence>
<dbReference type="Gene3D" id="3.40.50.300">
    <property type="entry name" value="P-loop containing nucleotide triphosphate hydrolases"/>
    <property type="match status" value="1"/>
</dbReference>